<organism evidence="2 3">
    <name type="scientific">Colocasia esculenta</name>
    <name type="common">Wild taro</name>
    <name type="synonym">Arum esculentum</name>
    <dbReference type="NCBI Taxonomy" id="4460"/>
    <lineage>
        <taxon>Eukaryota</taxon>
        <taxon>Viridiplantae</taxon>
        <taxon>Streptophyta</taxon>
        <taxon>Embryophyta</taxon>
        <taxon>Tracheophyta</taxon>
        <taxon>Spermatophyta</taxon>
        <taxon>Magnoliopsida</taxon>
        <taxon>Liliopsida</taxon>
        <taxon>Araceae</taxon>
        <taxon>Aroideae</taxon>
        <taxon>Colocasieae</taxon>
        <taxon>Colocasia</taxon>
    </lineage>
</organism>
<dbReference type="Proteomes" id="UP000652761">
    <property type="component" value="Unassembled WGS sequence"/>
</dbReference>
<evidence type="ECO:0000256" key="1">
    <source>
        <dbReference type="SAM" id="MobiDB-lite"/>
    </source>
</evidence>
<keyword evidence="3" id="KW-1185">Reference proteome</keyword>
<proteinExistence type="predicted"/>
<name>A0A843TBZ2_COLES</name>
<comment type="caution">
    <text evidence="2">The sequence shown here is derived from an EMBL/GenBank/DDBJ whole genome shotgun (WGS) entry which is preliminary data.</text>
</comment>
<gene>
    <name evidence="2" type="ORF">Taro_000417</name>
</gene>
<dbReference type="PANTHER" id="PTHR35318">
    <property type="entry name" value="BNAA10G08410D PROTEIN"/>
    <property type="match status" value="1"/>
</dbReference>
<accession>A0A843TBZ2</accession>
<dbReference type="AlphaFoldDB" id="A0A843TBZ2"/>
<feature type="compositionally biased region" description="Basic and acidic residues" evidence="1">
    <location>
        <begin position="73"/>
        <end position="89"/>
    </location>
</feature>
<dbReference type="EMBL" id="NMUH01000008">
    <property type="protein sequence ID" value="MQL68101.1"/>
    <property type="molecule type" value="Genomic_DNA"/>
</dbReference>
<protein>
    <submittedName>
        <fullName evidence="2">Uncharacterized protein</fullName>
    </submittedName>
</protein>
<reference evidence="2" key="1">
    <citation type="submission" date="2017-07" db="EMBL/GenBank/DDBJ databases">
        <title>Taro Niue Genome Assembly and Annotation.</title>
        <authorList>
            <person name="Atibalentja N."/>
            <person name="Keating K."/>
            <person name="Fields C.J."/>
        </authorList>
    </citation>
    <scope>NUCLEOTIDE SEQUENCE</scope>
    <source>
        <strain evidence="2">Niue_2</strain>
        <tissue evidence="2">Leaf</tissue>
    </source>
</reference>
<feature type="region of interest" description="Disordered" evidence="1">
    <location>
        <begin position="35"/>
        <end position="89"/>
    </location>
</feature>
<evidence type="ECO:0000313" key="2">
    <source>
        <dbReference type="EMBL" id="MQL68101.1"/>
    </source>
</evidence>
<dbReference type="PANTHER" id="PTHR35318:SF2">
    <property type="entry name" value="OS08G0138900 PROTEIN"/>
    <property type="match status" value="1"/>
</dbReference>
<sequence>MGFLEWVRCAYAKKASRPEGAGEATPLDRTPKCAAAAAAGKERRRHRQAAPHWRPSLGAISENGGFRLGDAAEGEKRTGARAAAPEKTKKAALTLANTVARARRWGSSSRAFAAQQTAVPALASMPFLF</sequence>
<evidence type="ECO:0000313" key="3">
    <source>
        <dbReference type="Proteomes" id="UP000652761"/>
    </source>
</evidence>